<dbReference type="PANTHER" id="PTHR42973:SF25">
    <property type="entry name" value="PHOSPHOMEVALONATE KINASE"/>
    <property type="match status" value="1"/>
</dbReference>
<dbReference type="InterPro" id="IPR027417">
    <property type="entry name" value="P-loop_NTPase"/>
</dbReference>
<dbReference type="AlphaFoldDB" id="A0AAD6CHM1"/>
<dbReference type="InterPro" id="IPR016166">
    <property type="entry name" value="FAD-bd_PCMH"/>
</dbReference>
<keyword evidence="7" id="KW-1185">Reference proteome</keyword>
<sequence length="1163" mass="127718">MADLNYLQQALRKEAFETTASLQKPLSDAQYSAGFDILVQGPGWITYRDFIIPQVSELLAPLYASRIPISVLEIGPGPKSILGHLPAHLRATVSKYAAYEPNGLFATELEKWLCAKSIKEHPLPNLKQRPSIHRKPFVLKHSGRDKSGSPSEAGERFNVIILCHSMYGMKPKHQFLEQVLDMLVELPEAGMVVVFHRGRSLDLNGLVSHKMASFPTGIVSVANEDDEIDRFSRFMAGFVMQDEETDKIAQLEWRNLCRSLGGHEEAEPHRLLFSSPNLMASFTRHATALQELVRQVPFLQGNETIKNREARLHHPARIIRPKEIRHVQQCVRWALEYRLNLTIVGGSHSGHCLWPIVVSVDMSAFNQVHVVRAVGGEEKSTPDSELLVVAEAGCKSGDIVHKAMSEGVTVPLGARPSVGCGLWLQGGIGHLARLHGLTCDAIVGAVVVSVDSSRVFCIGHVPSEHQPTGAERPSNENELLWAIKGAGTNIGIVISVTFKACAAPSILIRNWDVPVSDGIEARQKLSDFNEFAGGLSQNCSADAYLYWETGQMHLGVALFETIPAESMYEESKPQHMPPETPFGPENSVKVVDSVGLFEADTYVSKMHGGHGGGKTSSFKRCLFLKNIGTLSITDCLVAAVENRPTSLCYLHLLQGGGAIRDVAADVTAFGCRDWDFACVITGVWARSQDGTKSAQAATKWVYNVTRDLLPFSSGVYGADLGPDPRDAFLAAKAFGRNRNRLACLKQRSDPKNVLAYACPLRRIAMEQKLIILVTGENGAGKDYCASIWASIFIAYNPEGLKVRAVSISDATKSEYAIATGANLNRLLEDRAYKEQHRPALTRFYREQLQDRPGLPEEHFLDIVRDAQEVDVLLITGMRDEAPVAAFSHLVPSSKLLEVRVQTTHEAGRPPGECHRDNDFECHLEAENNKKYVPNLKIHDDCPNFVFHNNHMGSQAAAEFCQNFLLPFIDEDFPQLANMVRSVPDFPCQGIEFRHVLNISQQPAGLALCTSLLQKHFTGDWTQIKAVACCEVGGFVFASPLATQMGIPLALIREAKKLPPPTVSAGTIKSHISSAAFESPYEKFLELERNLIPKGASVVMVDDVLATGKTLCAVLTLLKKAGIDAENVSIIVVAEFPVHRGRKNIRESGFGRASIQSLLVFDGA</sequence>
<dbReference type="InterPro" id="IPR005919">
    <property type="entry name" value="Pmev_kin_anim"/>
</dbReference>
<comment type="similarity">
    <text evidence="1">Belongs to the oxygen-dependent FAD-linked oxidoreductase family.</text>
</comment>
<dbReference type="GO" id="GO:0005737">
    <property type="term" value="C:cytoplasm"/>
    <property type="evidence" value="ECO:0007669"/>
    <property type="project" value="InterPro"/>
</dbReference>
<dbReference type="InterPro" id="IPR036318">
    <property type="entry name" value="FAD-bd_PCMH-like_sf"/>
</dbReference>
<dbReference type="InterPro" id="IPR000836">
    <property type="entry name" value="PRTase_dom"/>
</dbReference>
<reference evidence="6" key="2">
    <citation type="journal article" date="2023" name="IMA Fungus">
        <title>Comparative genomic study of the Penicillium genus elucidates a diverse pangenome and 15 lateral gene transfer events.</title>
        <authorList>
            <person name="Petersen C."/>
            <person name="Sorensen T."/>
            <person name="Nielsen M.R."/>
            <person name="Sondergaard T.E."/>
            <person name="Sorensen J.L."/>
            <person name="Fitzpatrick D.A."/>
            <person name="Frisvad J.C."/>
            <person name="Nielsen K.L."/>
        </authorList>
    </citation>
    <scope>NUCLEOTIDE SEQUENCE</scope>
    <source>
        <strain evidence="6">IBT 16125</strain>
    </source>
</reference>
<evidence type="ECO:0000256" key="4">
    <source>
        <dbReference type="ARBA" id="ARBA00023002"/>
    </source>
</evidence>
<dbReference type="Gene3D" id="3.40.462.20">
    <property type="match status" value="1"/>
</dbReference>
<dbReference type="Gene3D" id="3.40.50.150">
    <property type="entry name" value="Vaccinia Virus protein VP39"/>
    <property type="match status" value="1"/>
</dbReference>
<dbReference type="SUPFAM" id="SSF56176">
    <property type="entry name" value="FAD-binding/transporter-associated domain-like"/>
    <property type="match status" value="1"/>
</dbReference>
<evidence type="ECO:0000256" key="2">
    <source>
        <dbReference type="ARBA" id="ARBA00022630"/>
    </source>
</evidence>
<feature type="domain" description="FAD-binding PCMH-type" evidence="5">
    <location>
        <begin position="311"/>
        <end position="503"/>
    </location>
</feature>
<dbReference type="Proteomes" id="UP001213681">
    <property type="component" value="Unassembled WGS sequence"/>
</dbReference>
<dbReference type="Gene3D" id="3.30.465.10">
    <property type="match status" value="1"/>
</dbReference>
<dbReference type="InterPro" id="IPR050416">
    <property type="entry name" value="FAD-linked_Oxidoreductase"/>
</dbReference>
<keyword evidence="2" id="KW-0285">Flavoprotein</keyword>
<reference evidence="6" key="1">
    <citation type="submission" date="2022-12" db="EMBL/GenBank/DDBJ databases">
        <authorList>
            <person name="Petersen C."/>
        </authorList>
    </citation>
    <scope>NUCLEOTIDE SEQUENCE</scope>
    <source>
        <strain evidence="6">IBT 16125</strain>
    </source>
</reference>
<evidence type="ECO:0000313" key="7">
    <source>
        <dbReference type="Proteomes" id="UP001213681"/>
    </source>
</evidence>
<dbReference type="GeneID" id="81594601"/>
<organism evidence="6 7">
    <name type="scientific">Penicillium daleae</name>
    <dbReference type="NCBI Taxonomy" id="63821"/>
    <lineage>
        <taxon>Eukaryota</taxon>
        <taxon>Fungi</taxon>
        <taxon>Dikarya</taxon>
        <taxon>Ascomycota</taxon>
        <taxon>Pezizomycotina</taxon>
        <taxon>Eurotiomycetes</taxon>
        <taxon>Eurotiomycetidae</taxon>
        <taxon>Eurotiales</taxon>
        <taxon>Aspergillaceae</taxon>
        <taxon>Penicillium</taxon>
    </lineage>
</organism>
<dbReference type="InterPro" id="IPR006094">
    <property type="entry name" value="Oxid_FAD_bind_N"/>
</dbReference>
<dbReference type="Gene3D" id="3.40.50.300">
    <property type="entry name" value="P-loop containing nucleotide triphosphate hydrolases"/>
    <property type="match status" value="1"/>
</dbReference>
<dbReference type="InterPro" id="IPR016169">
    <property type="entry name" value="FAD-bd_PCMH_sub2"/>
</dbReference>
<evidence type="ECO:0000256" key="1">
    <source>
        <dbReference type="ARBA" id="ARBA00005466"/>
    </source>
</evidence>
<keyword evidence="4" id="KW-0560">Oxidoreductase</keyword>
<dbReference type="PANTHER" id="PTHR42973">
    <property type="entry name" value="BINDING OXIDOREDUCTASE, PUTATIVE (AFU_ORTHOLOGUE AFUA_1G17690)-RELATED"/>
    <property type="match status" value="1"/>
</dbReference>
<dbReference type="Pfam" id="PF01565">
    <property type="entry name" value="FAD_binding_4"/>
    <property type="match status" value="1"/>
</dbReference>
<comment type="caution">
    <text evidence="6">The sequence shown here is derived from an EMBL/GenBank/DDBJ whole genome shotgun (WGS) entry which is preliminary data.</text>
</comment>
<accession>A0AAD6CHM1</accession>
<dbReference type="EMBL" id="JAPVEA010000001">
    <property type="protein sequence ID" value="KAJ5465278.1"/>
    <property type="molecule type" value="Genomic_DNA"/>
</dbReference>
<dbReference type="GO" id="GO:0006695">
    <property type="term" value="P:cholesterol biosynthetic process"/>
    <property type="evidence" value="ECO:0007669"/>
    <property type="project" value="InterPro"/>
</dbReference>
<dbReference type="CDD" id="cd06223">
    <property type="entry name" value="PRTases_typeI"/>
    <property type="match status" value="1"/>
</dbReference>
<proteinExistence type="inferred from homology"/>
<dbReference type="InterPro" id="IPR029057">
    <property type="entry name" value="PRTase-like"/>
</dbReference>
<dbReference type="RefSeq" id="XP_056772125.1">
    <property type="nucleotide sequence ID" value="XM_056904358.1"/>
</dbReference>
<protein>
    <recommendedName>
        <fullName evidence="5">FAD-binding PCMH-type domain-containing protein</fullName>
    </recommendedName>
</protein>
<keyword evidence="3" id="KW-0274">FAD</keyword>
<dbReference type="InterPro" id="IPR029063">
    <property type="entry name" value="SAM-dependent_MTases_sf"/>
</dbReference>
<evidence type="ECO:0000313" key="6">
    <source>
        <dbReference type="EMBL" id="KAJ5465278.1"/>
    </source>
</evidence>
<evidence type="ECO:0000259" key="5">
    <source>
        <dbReference type="PROSITE" id="PS51387"/>
    </source>
</evidence>
<dbReference type="Gene3D" id="3.40.50.2020">
    <property type="match status" value="1"/>
</dbReference>
<dbReference type="GO" id="GO:0016491">
    <property type="term" value="F:oxidoreductase activity"/>
    <property type="evidence" value="ECO:0007669"/>
    <property type="project" value="UniProtKB-KW"/>
</dbReference>
<dbReference type="PROSITE" id="PS51387">
    <property type="entry name" value="FAD_PCMH"/>
    <property type="match status" value="1"/>
</dbReference>
<name>A0AAD6CHM1_9EURO</name>
<dbReference type="SUPFAM" id="SSF53271">
    <property type="entry name" value="PRTase-like"/>
    <property type="match status" value="1"/>
</dbReference>
<dbReference type="GO" id="GO:0004631">
    <property type="term" value="F:phosphomevalonate kinase activity"/>
    <property type="evidence" value="ECO:0007669"/>
    <property type="project" value="InterPro"/>
</dbReference>
<dbReference type="Pfam" id="PF04275">
    <property type="entry name" value="P-mevalo_kinase"/>
    <property type="match status" value="1"/>
</dbReference>
<dbReference type="GO" id="GO:0071949">
    <property type="term" value="F:FAD binding"/>
    <property type="evidence" value="ECO:0007669"/>
    <property type="project" value="InterPro"/>
</dbReference>
<dbReference type="Pfam" id="PF00156">
    <property type="entry name" value="Pribosyltran"/>
    <property type="match status" value="1"/>
</dbReference>
<evidence type="ECO:0000256" key="3">
    <source>
        <dbReference type="ARBA" id="ARBA00022827"/>
    </source>
</evidence>
<gene>
    <name evidence="6" type="ORF">N7458_000964</name>
</gene>